<organism evidence="2 3">
    <name type="scientific">Penicillium nalgiovense</name>
    <dbReference type="NCBI Taxonomy" id="60175"/>
    <lineage>
        <taxon>Eukaryota</taxon>
        <taxon>Fungi</taxon>
        <taxon>Dikarya</taxon>
        <taxon>Ascomycota</taxon>
        <taxon>Pezizomycotina</taxon>
        <taxon>Eurotiomycetes</taxon>
        <taxon>Eurotiomycetidae</taxon>
        <taxon>Eurotiales</taxon>
        <taxon>Aspergillaceae</taxon>
        <taxon>Penicillium</taxon>
    </lineage>
</organism>
<dbReference type="AlphaFoldDB" id="A0A1V6YCF7"/>
<dbReference type="EMBL" id="MOOB01000024">
    <property type="protein sequence ID" value="OQE85220.1"/>
    <property type="molecule type" value="Genomic_DNA"/>
</dbReference>
<evidence type="ECO:0000313" key="2">
    <source>
        <dbReference type="EMBL" id="OQE85220.1"/>
    </source>
</evidence>
<evidence type="ECO:0000256" key="1">
    <source>
        <dbReference type="SAM" id="MobiDB-lite"/>
    </source>
</evidence>
<gene>
    <name evidence="2" type="ORF">PENNAL_c0024G03470</name>
</gene>
<dbReference type="Proteomes" id="UP000191691">
    <property type="component" value="Unassembled WGS sequence"/>
</dbReference>
<keyword evidence="3" id="KW-1185">Reference proteome</keyword>
<accession>A0A1V6YCF7</accession>
<sequence>MLRGLRQWLEDVIYDMQILRAEEEAALAEPIPSINHEDLELLTELRLHARRRPLRRLAAILDAVRQIGDLERLVDLRTSTTQSRSCILIVQQLDRINWVLIHQLTTILNEQLAHKAMERDMWKDQLLYRSTPSAIRTSPINHPRTSKTHPKIHRPQQRFREQDDNETVADQRPIHSIENEHLQSRTDLRLRACRRPLLRLAAVREAMQAIGQLENLANLSTPDTQSRSCLRMLRRLDEIMCTLNYNLGQIWEEQEADEAMERQLWAEVNC</sequence>
<feature type="compositionally biased region" description="Basic residues" evidence="1">
    <location>
        <begin position="144"/>
        <end position="157"/>
    </location>
</feature>
<comment type="caution">
    <text evidence="2">The sequence shown here is derived from an EMBL/GenBank/DDBJ whole genome shotgun (WGS) entry which is preliminary data.</text>
</comment>
<protein>
    <submittedName>
        <fullName evidence="2">Uncharacterized protein</fullName>
    </submittedName>
</protein>
<feature type="region of interest" description="Disordered" evidence="1">
    <location>
        <begin position="135"/>
        <end position="169"/>
    </location>
</feature>
<name>A0A1V6YCF7_PENNA</name>
<evidence type="ECO:0000313" key="3">
    <source>
        <dbReference type="Proteomes" id="UP000191691"/>
    </source>
</evidence>
<proteinExistence type="predicted"/>
<reference evidence="3" key="1">
    <citation type="journal article" date="2017" name="Nat. Microbiol.">
        <title>Global analysis of biosynthetic gene clusters reveals vast potential of secondary metabolite production in Penicillium species.</title>
        <authorList>
            <person name="Nielsen J.C."/>
            <person name="Grijseels S."/>
            <person name="Prigent S."/>
            <person name="Ji B."/>
            <person name="Dainat J."/>
            <person name="Nielsen K.F."/>
            <person name="Frisvad J.C."/>
            <person name="Workman M."/>
            <person name="Nielsen J."/>
        </authorList>
    </citation>
    <scope>NUCLEOTIDE SEQUENCE [LARGE SCALE GENOMIC DNA]</scope>
    <source>
        <strain evidence="3">IBT 13039</strain>
    </source>
</reference>